<proteinExistence type="predicted"/>
<keyword evidence="2" id="KW-1185">Reference proteome</keyword>
<organism evidence="1 2">
    <name type="scientific">Selenomonas flueggei ATCC 43531</name>
    <dbReference type="NCBI Taxonomy" id="638302"/>
    <lineage>
        <taxon>Bacteria</taxon>
        <taxon>Bacillati</taxon>
        <taxon>Bacillota</taxon>
        <taxon>Negativicutes</taxon>
        <taxon>Selenomonadales</taxon>
        <taxon>Selenomonadaceae</taxon>
        <taxon>Selenomonas</taxon>
    </lineage>
</organism>
<dbReference type="EMBL" id="ACLA01000004">
    <property type="protein sequence ID" value="EEQ49462.1"/>
    <property type="molecule type" value="Genomic_DNA"/>
</dbReference>
<evidence type="ECO:0000313" key="1">
    <source>
        <dbReference type="EMBL" id="EEQ49462.1"/>
    </source>
</evidence>
<dbReference type="AlphaFoldDB" id="C4V1C6"/>
<reference evidence="1 2" key="1">
    <citation type="submission" date="2009-04" db="EMBL/GenBank/DDBJ databases">
        <authorList>
            <person name="Qin X."/>
            <person name="Bachman B."/>
            <person name="Battles P."/>
            <person name="Bell A."/>
            <person name="Bess C."/>
            <person name="Bickham C."/>
            <person name="Chaboub L."/>
            <person name="Chen D."/>
            <person name="Coyle M."/>
            <person name="Deiros D.R."/>
            <person name="Dinh H."/>
            <person name="Forbes L."/>
            <person name="Fowler G."/>
            <person name="Francisco L."/>
            <person name="Fu Q."/>
            <person name="Gubbala S."/>
            <person name="Hale W."/>
            <person name="Han Y."/>
            <person name="Hemphill L."/>
            <person name="Highlander S.K."/>
            <person name="Hirani K."/>
            <person name="Hogues M."/>
            <person name="Jackson L."/>
            <person name="Jakkamsetti A."/>
            <person name="Javaid M."/>
            <person name="Jiang H."/>
            <person name="Korchina V."/>
            <person name="Kovar C."/>
            <person name="Lara F."/>
            <person name="Lee S."/>
            <person name="Mata R."/>
            <person name="Mathew T."/>
            <person name="Moen C."/>
            <person name="Morales K."/>
            <person name="Munidasa M."/>
            <person name="Nazareth L."/>
            <person name="Ngo R."/>
            <person name="Nguyen L."/>
            <person name="Okwuonu G."/>
            <person name="Ongeri F."/>
            <person name="Patil S."/>
            <person name="Petrosino J."/>
            <person name="Pham C."/>
            <person name="Pham P."/>
            <person name="Pu L.-L."/>
            <person name="Puazo M."/>
            <person name="Raj R."/>
            <person name="Reid J."/>
            <person name="Rouhana J."/>
            <person name="Saada N."/>
            <person name="Shang Y."/>
            <person name="Simmons D."/>
            <person name="Thornton R."/>
            <person name="Warren J."/>
            <person name="Weissenberger G."/>
            <person name="Zhang J."/>
            <person name="Zhang L."/>
            <person name="Zhou C."/>
            <person name="Zhu D."/>
            <person name="Muzny D."/>
            <person name="Worley K."/>
            <person name="Gibbs R."/>
        </authorList>
    </citation>
    <scope>NUCLEOTIDE SEQUENCE [LARGE SCALE GENOMIC DNA]</scope>
    <source>
        <strain evidence="1 2">ATCC 43531</strain>
    </source>
</reference>
<evidence type="ECO:0000313" key="2">
    <source>
        <dbReference type="Proteomes" id="UP000005309"/>
    </source>
</evidence>
<protein>
    <submittedName>
        <fullName evidence="1">Uncharacterized protein</fullName>
    </submittedName>
</protein>
<gene>
    <name evidence="1" type="ORF">HMPREF0908_0320</name>
</gene>
<comment type="caution">
    <text evidence="1">The sequence shown here is derived from an EMBL/GenBank/DDBJ whole genome shotgun (WGS) entry which is preliminary data.</text>
</comment>
<dbReference type="HOGENOM" id="CLU_2510817_0_0_9"/>
<name>C4V1C6_9FIRM</name>
<dbReference type="Proteomes" id="UP000005309">
    <property type="component" value="Unassembled WGS sequence"/>
</dbReference>
<accession>C4V1C6</accession>
<sequence length="85" mass="9471">MSFVGEYCFLCDHGGASSCYALDHQRIETKYRGRDIMAGAKTNGRSSLFILARNGSVVRLERETIDGFNGMYTVNPGKGEIRFAR</sequence>